<accession>A0AAV7JA16</accession>
<proteinExistence type="predicted"/>
<dbReference type="PROSITE" id="PS50850">
    <property type="entry name" value="MFS"/>
    <property type="match status" value="1"/>
</dbReference>
<dbReference type="InterPro" id="IPR020846">
    <property type="entry name" value="MFS_dom"/>
</dbReference>
<dbReference type="GO" id="GO:0006820">
    <property type="term" value="P:monoatomic anion transport"/>
    <property type="evidence" value="ECO:0007669"/>
    <property type="project" value="TreeGrafter"/>
</dbReference>
<feature type="domain" description="Major facilitator superfamily (MFS) profile" evidence="8">
    <location>
        <begin position="16"/>
        <end position="463"/>
    </location>
</feature>
<keyword evidence="10" id="KW-1185">Reference proteome</keyword>
<feature type="transmembrane region" description="Helical" evidence="7">
    <location>
        <begin position="178"/>
        <end position="199"/>
    </location>
</feature>
<feature type="transmembrane region" description="Helical" evidence="7">
    <location>
        <begin position="400"/>
        <end position="426"/>
    </location>
</feature>
<evidence type="ECO:0000256" key="5">
    <source>
        <dbReference type="ARBA" id="ARBA00022989"/>
    </source>
</evidence>
<dbReference type="Pfam" id="PF07690">
    <property type="entry name" value="MFS_1"/>
    <property type="match status" value="1"/>
</dbReference>
<dbReference type="GO" id="GO:0015293">
    <property type="term" value="F:symporter activity"/>
    <property type="evidence" value="ECO:0007669"/>
    <property type="project" value="UniProtKB-KW"/>
</dbReference>
<keyword evidence="4" id="KW-0769">Symport</keyword>
<evidence type="ECO:0000256" key="3">
    <source>
        <dbReference type="ARBA" id="ARBA00022692"/>
    </source>
</evidence>
<dbReference type="PANTHER" id="PTHR11662">
    <property type="entry name" value="SOLUTE CARRIER FAMILY 17"/>
    <property type="match status" value="1"/>
</dbReference>
<sequence>MSIRDVLNCRDVLWWMVFSGLGVNFMLRVNLNLVLVATAKQSETPVVSQCGEVMNNTFIKSVNNFSLANNETEEIKQVQYSEYEQGLAIGAYYWIHWLSEIPGGVLARKYGTKMIFGVGNLLAAIFGVFLSVTMQYSLYSLIFIRVLQGLVAGVAYPATHDLTAKWIPQKERSKFVSAYMGGSVGIALTYPLSGFIIDYLGWESVFYITSVLGIIWWFLWISFVYDTPQQHPRISEKEKKYILDNLGTSVDHSNRNLAIPWSQILTSWPVWTSVLSNWGAVWGYFTLMAQAPAYFKFIHGWSVEKTGIFSGLPHFLTMFFSWIFAHMSDWLLQTERLTLTEVRKLATIVSSGLPSFLILGLAFSGCYPVLAVILIMGGIASAGAVTSGPLSNLVDLSPNYASILLGICGLVIDIAGFVSPIIVGFLTNDNQTIGQWRLIFIIAFLNMGICCLIFCIWGTAEEQSWNQYHTVSKNEEDYKISIELKPQLNNHNK</sequence>
<dbReference type="PANTHER" id="PTHR11662:SF79">
    <property type="entry name" value="NA[+]-DEPENDENT INORGANIC PHOSPHATE COTRANSPORTER, ISOFORM A"/>
    <property type="match status" value="1"/>
</dbReference>
<feature type="transmembrane region" description="Helical" evidence="7">
    <location>
        <begin position="12"/>
        <end position="31"/>
    </location>
</feature>
<reference evidence="9 10" key="1">
    <citation type="journal article" date="2021" name="J. Hered.">
        <title>A chromosome-level genome assembly of the parasitoid wasp, Cotesia glomerata (Hymenoptera: Braconidae).</title>
        <authorList>
            <person name="Pinto B.J."/>
            <person name="Weis J.J."/>
            <person name="Gamble T."/>
            <person name="Ode P.J."/>
            <person name="Paul R."/>
            <person name="Zaspel J.M."/>
        </authorList>
    </citation>
    <scope>NUCLEOTIDE SEQUENCE [LARGE SCALE GENOMIC DNA]</scope>
    <source>
        <strain evidence="9">CgM1</strain>
    </source>
</reference>
<feature type="transmembrane region" description="Helical" evidence="7">
    <location>
        <begin position="438"/>
        <end position="460"/>
    </location>
</feature>
<comment type="subcellular location">
    <subcellularLocation>
        <location evidence="1">Membrane</location>
        <topology evidence="1">Multi-pass membrane protein</topology>
    </subcellularLocation>
</comment>
<name>A0AAV7JA16_COTGL</name>
<evidence type="ECO:0000256" key="1">
    <source>
        <dbReference type="ARBA" id="ARBA00004141"/>
    </source>
</evidence>
<dbReference type="InterPro" id="IPR011701">
    <property type="entry name" value="MFS"/>
</dbReference>
<keyword evidence="2" id="KW-0813">Transport</keyword>
<organism evidence="9 10">
    <name type="scientific">Cotesia glomerata</name>
    <name type="common">Lepidopteran parasitic wasp</name>
    <name type="synonym">Apanteles glomeratus</name>
    <dbReference type="NCBI Taxonomy" id="32391"/>
    <lineage>
        <taxon>Eukaryota</taxon>
        <taxon>Metazoa</taxon>
        <taxon>Ecdysozoa</taxon>
        <taxon>Arthropoda</taxon>
        <taxon>Hexapoda</taxon>
        <taxon>Insecta</taxon>
        <taxon>Pterygota</taxon>
        <taxon>Neoptera</taxon>
        <taxon>Endopterygota</taxon>
        <taxon>Hymenoptera</taxon>
        <taxon>Apocrita</taxon>
        <taxon>Ichneumonoidea</taxon>
        <taxon>Braconidae</taxon>
        <taxon>Microgastrinae</taxon>
        <taxon>Cotesia</taxon>
    </lineage>
</organism>
<dbReference type="InterPro" id="IPR036259">
    <property type="entry name" value="MFS_trans_sf"/>
</dbReference>
<evidence type="ECO:0000256" key="4">
    <source>
        <dbReference type="ARBA" id="ARBA00022847"/>
    </source>
</evidence>
<dbReference type="SUPFAM" id="SSF103473">
    <property type="entry name" value="MFS general substrate transporter"/>
    <property type="match status" value="1"/>
</dbReference>
<comment type="caution">
    <text evidence="9">The sequence shown here is derived from an EMBL/GenBank/DDBJ whole genome shotgun (WGS) entry which is preliminary data.</text>
</comment>
<feature type="transmembrane region" description="Helical" evidence="7">
    <location>
        <begin position="345"/>
        <end position="363"/>
    </location>
</feature>
<protein>
    <recommendedName>
        <fullName evidence="8">Major facilitator superfamily (MFS) profile domain-containing protein</fullName>
    </recommendedName>
</protein>
<dbReference type="GO" id="GO:0016020">
    <property type="term" value="C:membrane"/>
    <property type="evidence" value="ECO:0007669"/>
    <property type="project" value="UniProtKB-SubCell"/>
</dbReference>
<dbReference type="EMBL" id="JAHXZJ010000001">
    <property type="protein sequence ID" value="KAH0569048.1"/>
    <property type="molecule type" value="Genomic_DNA"/>
</dbReference>
<feature type="transmembrane region" description="Helical" evidence="7">
    <location>
        <begin position="370"/>
        <end position="388"/>
    </location>
</feature>
<feature type="transmembrane region" description="Helical" evidence="7">
    <location>
        <begin position="138"/>
        <end position="158"/>
    </location>
</feature>
<keyword evidence="5 7" id="KW-1133">Transmembrane helix</keyword>
<dbReference type="AlphaFoldDB" id="A0AAV7JA16"/>
<evidence type="ECO:0000256" key="7">
    <source>
        <dbReference type="SAM" id="Phobius"/>
    </source>
</evidence>
<dbReference type="InterPro" id="IPR050382">
    <property type="entry name" value="MFS_Na/Anion_cotransporter"/>
</dbReference>
<gene>
    <name evidence="9" type="ORF">KQX54_021756</name>
</gene>
<feature type="transmembrane region" description="Helical" evidence="7">
    <location>
        <begin position="114"/>
        <end position="132"/>
    </location>
</feature>
<dbReference type="Gene3D" id="1.20.1250.20">
    <property type="entry name" value="MFS general substrate transporter like domains"/>
    <property type="match status" value="2"/>
</dbReference>
<feature type="transmembrane region" description="Helical" evidence="7">
    <location>
        <begin position="306"/>
        <end position="325"/>
    </location>
</feature>
<feature type="transmembrane region" description="Helical" evidence="7">
    <location>
        <begin position="205"/>
        <end position="225"/>
    </location>
</feature>
<dbReference type="Proteomes" id="UP000826195">
    <property type="component" value="Unassembled WGS sequence"/>
</dbReference>
<dbReference type="FunFam" id="1.20.1250.20:FF:000003">
    <property type="entry name" value="Solute carrier family 17 member 3"/>
    <property type="match status" value="1"/>
</dbReference>
<evidence type="ECO:0000256" key="2">
    <source>
        <dbReference type="ARBA" id="ARBA00022448"/>
    </source>
</evidence>
<keyword evidence="6 7" id="KW-0472">Membrane</keyword>
<evidence type="ECO:0000313" key="10">
    <source>
        <dbReference type="Proteomes" id="UP000826195"/>
    </source>
</evidence>
<evidence type="ECO:0000259" key="8">
    <source>
        <dbReference type="PROSITE" id="PS50850"/>
    </source>
</evidence>
<evidence type="ECO:0000256" key="6">
    <source>
        <dbReference type="ARBA" id="ARBA00023136"/>
    </source>
</evidence>
<keyword evidence="3 7" id="KW-0812">Transmembrane</keyword>
<evidence type="ECO:0000313" key="9">
    <source>
        <dbReference type="EMBL" id="KAH0569048.1"/>
    </source>
</evidence>